<protein>
    <submittedName>
        <fullName evidence="2">Uncharacterized protein</fullName>
    </submittedName>
</protein>
<dbReference type="AlphaFoldDB" id="A0A373A2D0"/>
<organism evidence="2 3">
    <name type="scientific">Kitasatospora xanthocidica</name>
    <dbReference type="NCBI Taxonomy" id="83382"/>
    <lineage>
        <taxon>Bacteria</taxon>
        <taxon>Bacillati</taxon>
        <taxon>Actinomycetota</taxon>
        <taxon>Actinomycetes</taxon>
        <taxon>Kitasatosporales</taxon>
        <taxon>Streptomycetaceae</taxon>
        <taxon>Kitasatospora</taxon>
    </lineage>
</organism>
<gene>
    <name evidence="2" type="ORF">DR950_32475</name>
</gene>
<evidence type="ECO:0000313" key="2">
    <source>
        <dbReference type="EMBL" id="RGD61832.1"/>
    </source>
</evidence>
<dbReference type="Proteomes" id="UP000263377">
    <property type="component" value="Unassembled WGS sequence"/>
</dbReference>
<reference evidence="2 3" key="1">
    <citation type="submission" date="2018-08" db="EMBL/GenBank/DDBJ databases">
        <title>Diversity &amp; Physiological Properties of Lignin-Decomposing Actinobacteria from Soil.</title>
        <authorList>
            <person name="Roh S.G."/>
            <person name="Kim S.B."/>
        </authorList>
    </citation>
    <scope>NUCLEOTIDE SEQUENCE [LARGE SCALE GENOMIC DNA]</scope>
    <source>
        <strain evidence="2 3">MMS17-GH009</strain>
    </source>
</reference>
<sequence length="437" mass="46985">MRESGGRHQKRDAGSSGSAPAPDRPVREDRFAGRPADRSLDRSAEQGAGRPAGRPVDRFADQEEFSRRTLAAADFPVYGVAAGQAAAGGVPAGGTMTADGALAGEALAAFETSGGELRWVEVQCGDWRSAAGPYVTVRTYRPGAEPGERLPELEDLVEDERDRVYEQLGVDEGDGPGRVRALRAWITVDGEPCAVEVHEDRPVPVPEPGAPAADGPEPVWAGRLRVGGLTVTVCARGVAPGAVELGAIGDFEGCLRGRTELLRDLAARRARRVPVEERELPPAVGMEAHRALIAQSVAESAAIEAQVRVGRTPRLPRGLRGEVGAVRWEAAVRQQMRLATETREEAAAAVTSMVNHLNRLSQQTHWLVGTAEGEAAVEEVVRYTVFASQVASLPAQRAWAQLWRERPGGGGAGVWEEQRLAEQLWLSAWEQWRAARR</sequence>
<accession>A0A373A2D0</accession>
<evidence type="ECO:0000256" key="1">
    <source>
        <dbReference type="SAM" id="MobiDB-lite"/>
    </source>
</evidence>
<evidence type="ECO:0000313" key="3">
    <source>
        <dbReference type="Proteomes" id="UP000263377"/>
    </source>
</evidence>
<proteinExistence type="predicted"/>
<feature type="region of interest" description="Disordered" evidence="1">
    <location>
        <begin position="1"/>
        <end position="59"/>
    </location>
</feature>
<dbReference type="EMBL" id="QVIG01000001">
    <property type="protein sequence ID" value="RGD61832.1"/>
    <property type="molecule type" value="Genomic_DNA"/>
</dbReference>
<feature type="compositionally biased region" description="Basic and acidic residues" evidence="1">
    <location>
        <begin position="24"/>
        <end position="44"/>
    </location>
</feature>
<comment type="caution">
    <text evidence="2">The sequence shown here is derived from an EMBL/GenBank/DDBJ whole genome shotgun (WGS) entry which is preliminary data.</text>
</comment>
<keyword evidence="3" id="KW-1185">Reference proteome</keyword>
<name>A0A373A2D0_9ACTN</name>